<evidence type="ECO:0000256" key="1">
    <source>
        <dbReference type="ARBA" id="ARBA00004123"/>
    </source>
</evidence>
<feature type="domain" description="BRCT" evidence="8">
    <location>
        <begin position="324"/>
        <end position="416"/>
    </location>
</feature>
<feature type="compositionally biased region" description="Low complexity" evidence="7">
    <location>
        <begin position="484"/>
        <end position="494"/>
    </location>
</feature>
<dbReference type="InterPro" id="IPR039189">
    <property type="entry name" value="Fcp1"/>
</dbReference>
<dbReference type="OrthoDB" id="10249888at2759"/>
<feature type="region of interest" description="Disordered" evidence="7">
    <location>
        <begin position="409"/>
        <end position="435"/>
    </location>
</feature>
<dbReference type="InterPro" id="IPR011947">
    <property type="entry name" value="FCP1_euk"/>
</dbReference>
<dbReference type="InterPro" id="IPR001357">
    <property type="entry name" value="BRCT_dom"/>
</dbReference>
<dbReference type="SUPFAM" id="SSF52113">
    <property type="entry name" value="BRCT domain"/>
    <property type="match status" value="1"/>
</dbReference>
<dbReference type="InterPro" id="IPR036412">
    <property type="entry name" value="HAD-like_sf"/>
</dbReference>
<dbReference type="GeneID" id="37018671"/>
<dbReference type="PROSITE" id="PS50172">
    <property type="entry name" value="BRCT"/>
    <property type="match status" value="1"/>
</dbReference>
<dbReference type="Gene3D" id="3.40.50.10190">
    <property type="entry name" value="BRCT domain"/>
    <property type="match status" value="1"/>
</dbReference>
<dbReference type="Pfam" id="PF03031">
    <property type="entry name" value="NIF"/>
    <property type="match status" value="1"/>
</dbReference>
<feature type="compositionally biased region" description="Acidic residues" evidence="7">
    <location>
        <begin position="495"/>
        <end position="508"/>
    </location>
</feature>
<sequence>MEDFMSCSHPARVSGMCVVCGKVLDEEELRQLDGGEQLHDISGVQVTTAEAARLDSESTRRLLEQRKLALIVDLDQTIIHATVDPTVGEWMKDQSNANYKALADVGKFLLGVDGKADGCWYYVKPRPGLQNFLTQLSERYELHVYTMGTRTYAESVCRLVDPDGSLFGARIISRDENGSLLQKSLSKLFPMDTSMVAIIDDRADVWQWSPNLVRVTPFDFFVGIGDINASFLPKALEAEAKAEDDAAKTVAEQSQKTAVSEQLDARPLAKMQEALEGDGSKKTDRELYKLHEVLNDIHTRWYTDYDKRKSQEEKPSITQIISQIKTAVLDGCTFVFSSIAPVNQDPGSTELWRLATEFGAVCKRSLDSKVTHVIAAKQGTEKVINGHRRNIHVVWYTWLQESCTRWSRQSEDGYALPNPTKEQLRRPPPSRFDEMNWDEANDEVDAVLNGLSDDESTLNGGNTSSGSSEAGDRRQGSKMKRTHSNTSLNSSNDNSVEEAEDGSSEAGG</sequence>
<protein>
    <recommendedName>
        <fullName evidence="6">RNA polymerase II subunit A C-terminal domain phosphatase</fullName>
        <ecNumber evidence="6">3.1.3.16</ecNumber>
    </recommendedName>
</protein>
<gene>
    <name evidence="10" type="ORF">FA14DRAFT_129437</name>
</gene>
<dbReference type="RefSeq" id="XP_025357388.1">
    <property type="nucleotide sequence ID" value="XM_025496890.1"/>
</dbReference>
<dbReference type="CDD" id="cd17729">
    <property type="entry name" value="BRCT_CTDP1"/>
    <property type="match status" value="1"/>
</dbReference>
<accession>A0A316VHR7</accession>
<comment type="subcellular location">
    <subcellularLocation>
        <location evidence="1 6">Nucleus</location>
    </subcellularLocation>
</comment>
<feature type="region of interest" description="Disordered" evidence="7">
    <location>
        <begin position="451"/>
        <end position="508"/>
    </location>
</feature>
<evidence type="ECO:0000256" key="4">
    <source>
        <dbReference type="ARBA" id="ARBA00047761"/>
    </source>
</evidence>
<evidence type="ECO:0000313" key="10">
    <source>
        <dbReference type="EMBL" id="PWN37086.1"/>
    </source>
</evidence>
<evidence type="ECO:0000256" key="7">
    <source>
        <dbReference type="SAM" id="MobiDB-lite"/>
    </source>
</evidence>
<name>A0A316VHR7_9BASI</name>
<dbReference type="GO" id="GO:0005634">
    <property type="term" value="C:nucleus"/>
    <property type="evidence" value="ECO:0007669"/>
    <property type="project" value="UniProtKB-SubCell"/>
</dbReference>
<dbReference type="InterPro" id="IPR036420">
    <property type="entry name" value="BRCT_dom_sf"/>
</dbReference>
<comment type="catalytic activity">
    <reaction evidence="5 6">
        <text>O-phospho-L-threonyl-[protein] + H2O = L-threonyl-[protein] + phosphate</text>
        <dbReference type="Rhea" id="RHEA:47004"/>
        <dbReference type="Rhea" id="RHEA-COMP:11060"/>
        <dbReference type="Rhea" id="RHEA-COMP:11605"/>
        <dbReference type="ChEBI" id="CHEBI:15377"/>
        <dbReference type="ChEBI" id="CHEBI:30013"/>
        <dbReference type="ChEBI" id="CHEBI:43474"/>
        <dbReference type="ChEBI" id="CHEBI:61977"/>
        <dbReference type="EC" id="3.1.3.16"/>
    </reaction>
</comment>
<dbReference type="CDD" id="cd07521">
    <property type="entry name" value="HAD_FCP1-like"/>
    <property type="match status" value="1"/>
</dbReference>
<dbReference type="InterPro" id="IPR023214">
    <property type="entry name" value="HAD_sf"/>
</dbReference>
<proteinExistence type="predicted"/>
<evidence type="ECO:0000259" key="9">
    <source>
        <dbReference type="PROSITE" id="PS50969"/>
    </source>
</evidence>
<feature type="compositionally biased region" description="Low complexity" evidence="7">
    <location>
        <begin position="457"/>
        <end position="468"/>
    </location>
</feature>
<evidence type="ECO:0000256" key="6">
    <source>
        <dbReference type="RuleBase" id="RU366066"/>
    </source>
</evidence>
<dbReference type="FunCoup" id="A0A316VHR7">
    <property type="interactions" value="304"/>
</dbReference>
<dbReference type="InterPro" id="IPR004274">
    <property type="entry name" value="FCP1_dom"/>
</dbReference>
<dbReference type="PANTHER" id="PTHR23081:SF36">
    <property type="entry name" value="RNA POLYMERASE II SUBUNIT A C-TERMINAL DOMAIN PHOSPHATASE"/>
    <property type="match status" value="1"/>
</dbReference>
<dbReference type="NCBIfam" id="TIGR02250">
    <property type="entry name" value="FCP1_euk"/>
    <property type="match status" value="1"/>
</dbReference>
<feature type="non-terminal residue" evidence="10">
    <location>
        <position position="508"/>
    </location>
</feature>
<dbReference type="SUPFAM" id="SSF56784">
    <property type="entry name" value="HAD-like"/>
    <property type="match status" value="1"/>
</dbReference>
<comment type="catalytic activity">
    <reaction evidence="4 6">
        <text>O-phospho-L-seryl-[protein] + H2O = L-seryl-[protein] + phosphate</text>
        <dbReference type="Rhea" id="RHEA:20629"/>
        <dbReference type="Rhea" id="RHEA-COMP:9863"/>
        <dbReference type="Rhea" id="RHEA-COMP:11604"/>
        <dbReference type="ChEBI" id="CHEBI:15377"/>
        <dbReference type="ChEBI" id="CHEBI:29999"/>
        <dbReference type="ChEBI" id="CHEBI:43474"/>
        <dbReference type="ChEBI" id="CHEBI:83421"/>
        <dbReference type="EC" id="3.1.3.16"/>
    </reaction>
</comment>
<evidence type="ECO:0000259" key="8">
    <source>
        <dbReference type="PROSITE" id="PS50172"/>
    </source>
</evidence>
<comment type="function">
    <text evidence="6">This promotes the activity of RNA polymerase II.</text>
</comment>
<reference evidence="10 11" key="1">
    <citation type="journal article" date="2018" name="Mol. Biol. Evol.">
        <title>Broad Genomic Sampling Reveals a Smut Pathogenic Ancestry of the Fungal Clade Ustilaginomycotina.</title>
        <authorList>
            <person name="Kijpornyongpan T."/>
            <person name="Mondo S.J."/>
            <person name="Barry K."/>
            <person name="Sandor L."/>
            <person name="Lee J."/>
            <person name="Lipzen A."/>
            <person name="Pangilinan J."/>
            <person name="LaButti K."/>
            <person name="Hainaut M."/>
            <person name="Henrissat B."/>
            <person name="Grigoriev I.V."/>
            <person name="Spatafora J.W."/>
            <person name="Aime M.C."/>
        </authorList>
    </citation>
    <scope>NUCLEOTIDE SEQUENCE [LARGE SCALE GENOMIC DNA]</scope>
    <source>
        <strain evidence="10 11">MCA 3882</strain>
    </source>
</reference>
<dbReference type="Gene3D" id="1.10.287.10">
    <property type="entry name" value="S15/NS1, RNA-binding"/>
    <property type="match status" value="1"/>
</dbReference>
<dbReference type="SMART" id="SM00292">
    <property type="entry name" value="BRCT"/>
    <property type="match status" value="1"/>
</dbReference>
<evidence type="ECO:0000256" key="2">
    <source>
        <dbReference type="ARBA" id="ARBA00022801"/>
    </source>
</evidence>
<dbReference type="PROSITE" id="PS50969">
    <property type="entry name" value="FCP1"/>
    <property type="match status" value="1"/>
</dbReference>
<dbReference type="STRING" id="1280837.A0A316VHR7"/>
<keyword evidence="11" id="KW-1185">Reference proteome</keyword>
<organism evidence="10 11">
    <name type="scientific">Meira miltonrushii</name>
    <dbReference type="NCBI Taxonomy" id="1280837"/>
    <lineage>
        <taxon>Eukaryota</taxon>
        <taxon>Fungi</taxon>
        <taxon>Dikarya</taxon>
        <taxon>Basidiomycota</taxon>
        <taxon>Ustilaginomycotina</taxon>
        <taxon>Exobasidiomycetes</taxon>
        <taxon>Exobasidiales</taxon>
        <taxon>Brachybasidiaceae</taxon>
        <taxon>Meira</taxon>
    </lineage>
</organism>
<feature type="domain" description="FCP1 homology" evidence="9">
    <location>
        <begin position="63"/>
        <end position="239"/>
    </location>
</feature>
<evidence type="ECO:0000256" key="5">
    <source>
        <dbReference type="ARBA" id="ARBA00048336"/>
    </source>
</evidence>
<dbReference type="Gene3D" id="3.40.50.1000">
    <property type="entry name" value="HAD superfamily/HAD-like"/>
    <property type="match status" value="1"/>
</dbReference>
<evidence type="ECO:0000313" key="11">
    <source>
        <dbReference type="Proteomes" id="UP000245771"/>
    </source>
</evidence>
<dbReference type="AlphaFoldDB" id="A0A316VHR7"/>
<keyword evidence="2 6" id="KW-0378">Hydrolase</keyword>
<dbReference type="PANTHER" id="PTHR23081">
    <property type="entry name" value="RNA POLYMERASE II CTD PHOSPHATASE"/>
    <property type="match status" value="1"/>
</dbReference>
<dbReference type="GO" id="GO:0008420">
    <property type="term" value="F:RNA polymerase II CTD heptapeptide repeat phosphatase activity"/>
    <property type="evidence" value="ECO:0007669"/>
    <property type="project" value="UniProtKB-UniRule"/>
</dbReference>
<dbReference type="Pfam" id="PF00533">
    <property type="entry name" value="BRCT"/>
    <property type="match status" value="1"/>
</dbReference>
<keyword evidence="3 6" id="KW-0539">Nucleus</keyword>
<dbReference type="InParanoid" id="A0A316VHR7"/>
<dbReference type="Proteomes" id="UP000245771">
    <property type="component" value="Unassembled WGS sequence"/>
</dbReference>
<dbReference type="EC" id="3.1.3.16" evidence="6"/>
<dbReference type="SMART" id="SM00577">
    <property type="entry name" value="CPDc"/>
    <property type="match status" value="1"/>
</dbReference>
<dbReference type="EMBL" id="KZ819602">
    <property type="protein sequence ID" value="PWN37086.1"/>
    <property type="molecule type" value="Genomic_DNA"/>
</dbReference>
<evidence type="ECO:0000256" key="3">
    <source>
        <dbReference type="ARBA" id="ARBA00023242"/>
    </source>
</evidence>